<dbReference type="Pfam" id="PF00291">
    <property type="entry name" value="PALP"/>
    <property type="match status" value="1"/>
</dbReference>
<evidence type="ECO:0000256" key="6">
    <source>
        <dbReference type="ARBA" id="ARBA00012331"/>
    </source>
</evidence>
<dbReference type="Gene3D" id="3.40.50.1100">
    <property type="match status" value="2"/>
</dbReference>
<gene>
    <name evidence="11" type="ORF">EI42_05857</name>
</gene>
<evidence type="ECO:0000259" key="10">
    <source>
        <dbReference type="Pfam" id="PF00291"/>
    </source>
</evidence>
<dbReference type="GO" id="GO:0006535">
    <property type="term" value="P:cysteine biosynthetic process from serine"/>
    <property type="evidence" value="ECO:0007669"/>
    <property type="project" value="InterPro"/>
</dbReference>
<comment type="pathway">
    <text evidence="3">Siderophore biosynthesis.</text>
</comment>
<dbReference type="InterPro" id="IPR001926">
    <property type="entry name" value="TrpB-like_PALP"/>
</dbReference>
<keyword evidence="8" id="KW-0808">Transferase</keyword>
<organism evidence="11 12">
    <name type="scientific">Thermosporothrix hazakensis</name>
    <dbReference type="NCBI Taxonomy" id="644383"/>
    <lineage>
        <taxon>Bacteria</taxon>
        <taxon>Bacillati</taxon>
        <taxon>Chloroflexota</taxon>
        <taxon>Ktedonobacteria</taxon>
        <taxon>Ktedonobacterales</taxon>
        <taxon>Thermosporotrichaceae</taxon>
        <taxon>Thermosporothrix</taxon>
    </lineage>
</organism>
<keyword evidence="9" id="KW-0663">Pyridoxal phosphate</keyword>
<dbReference type="OrthoDB" id="9808024at2"/>
<proteinExistence type="inferred from homology"/>
<comment type="similarity">
    <text evidence="4">Belongs to the cysteine synthase/cystathionine beta-synthase family. SbnA subfamily.</text>
</comment>
<evidence type="ECO:0000256" key="7">
    <source>
        <dbReference type="ARBA" id="ARBA00016985"/>
    </source>
</evidence>
<sequence length="353" mass="38853">MQAFINRDSHDGHTENYTPLQAVDITIYGRRQRVYLKLEGANPTGSVKYRTAMGLLQSLAEESKLTTDSVIIESTSGNLGVALAYLCQQQGYPFIAVIDPKTTEENIAKMLRFGAQLELVEEPDESGGYLLSRLERVRKLCDMHPQYVWTNQYMNPANPRIHAITTAPEIYQQMDRQVDALFVAVSTGGTLAGIGDYFAAVSPETRIIAVDAYGSVIFDTVSAPRKLTGIGASRRSYFIQSHHYSQYRLVSDEEAFATCRLFAREADIFLGGSSGAVLFACASYLAAAAELEHVVCLCPDGGENYLNTIYNDEWIQQNGLDLNNKPGALLTQPRCVPSCLAVDPGKGVVRSRE</sequence>
<evidence type="ECO:0000313" key="12">
    <source>
        <dbReference type="Proteomes" id="UP000248806"/>
    </source>
</evidence>
<dbReference type="AlphaFoldDB" id="A0A326TWV4"/>
<dbReference type="CDD" id="cd01561">
    <property type="entry name" value="CBS_like"/>
    <property type="match status" value="1"/>
</dbReference>
<dbReference type="RefSeq" id="WP_111326088.1">
    <property type="nucleotide sequence ID" value="NZ_BIFX01000002.1"/>
</dbReference>
<dbReference type="GO" id="GO:0016765">
    <property type="term" value="F:transferase activity, transferring alkyl or aryl (other than methyl) groups"/>
    <property type="evidence" value="ECO:0007669"/>
    <property type="project" value="UniProtKB-ARBA"/>
</dbReference>
<evidence type="ECO:0000313" key="11">
    <source>
        <dbReference type="EMBL" id="PZW20782.1"/>
    </source>
</evidence>
<dbReference type="NCBIfam" id="TIGR03945">
    <property type="entry name" value="PLP_SbnA_fam"/>
    <property type="match status" value="1"/>
</dbReference>
<protein>
    <recommendedName>
        <fullName evidence="7">N-(2-amino-2-carboxyethyl)-L-glutamate synthase</fullName>
        <ecNumber evidence="6">2.5.1.140</ecNumber>
    </recommendedName>
</protein>
<evidence type="ECO:0000256" key="5">
    <source>
        <dbReference type="ARBA" id="ARBA00011738"/>
    </source>
</evidence>
<name>A0A326TWV4_THEHA</name>
<keyword evidence="12" id="KW-1185">Reference proteome</keyword>
<dbReference type="InterPro" id="IPR001216">
    <property type="entry name" value="P-phosphate_BS"/>
</dbReference>
<dbReference type="InterPro" id="IPR036052">
    <property type="entry name" value="TrpB-like_PALP_sf"/>
</dbReference>
<dbReference type="PANTHER" id="PTHR10314">
    <property type="entry name" value="CYSTATHIONINE BETA-SYNTHASE"/>
    <property type="match status" value="1"/>
</dbReference>
<accession>A0A326TWV4</accession>
<dbReference type="InterPro" id="IPR023927">
    <property type="entry name" value="SbnA"/>
</dbReference>
<evidence type="ECO:0000256" key="8">
    <source>
        <dbReference type="ARBA" id="ARBA00022679"/>
    </source>
</evidence>
<dbReference type="SUPFAM" id="SSF53686">
    <property type="entry name" value="Tryptophan synthase beta subunit-like PLP-dependent enzymes"/>
    <property type="match status" value="1"/>
</dbReference>
<dbReference type="EMBL" id="QKUF01000040">
    <property type="protein sequence ID" value="PZW20782.1"/>
    <property type="molecule type" value="Genomic_DNA"/>
</dbReference>
<evidence type="ECO:0000256" key="2">
    <source>
        <dbReference type="ARBA" id="ARBA00004056"/>
    </source>
</evidence>
<dbReference type="Proteomes" id="UP000248806">
    <property type="component" value="Unassembled WGS sequence"/>
</dbReference>
<dbReference type="InterPro" id="IPR050214">
    <property type="entry name" value="Cys_Synth/Cystath_Beta-Synth"/>
</dbReference>
<comment type="subunit">
    <text evidence="5">Homodimer.</text>
</comment>
<comment type="cofactor">
    <cofactor evidence="1">
        <name>pyridoxal 5'-phosphate</name>
        <dbReference type="ChEBI" id="CHEBI:597326"/>
    </cofactor>
</comment>
<dbReference type="PROSITE" id="PS00901">
    <property type="entry name" value="CYS_SYNTHASE"/>
    <property type="match status" value="1"/>
</dbReference>
<evidence type="ECO:0000256" key="1">
    <source>
        <dbReference type="ARBA" id="ARBA00001933"/>
    </source>
</evidence>
<feature type="domain" description="Tryptophan synthase beta chain-like PALP" evidence="10">
    <location>
        <begin position="16"/>
        <end position="299"/>
    </location>
</feature>
<comment type="function">
    <text evidence="2">Catalyzes the synthesis of N-((2S)-2-amino-2-carboxyethyl)-L-glutamate (ACEGA) from O-phospho-L-serine and L-glutamate. Involved in the biosynthesis of L-2,3-diaminopropionic acid (L-Dap), a precursor of staphyloferrin B and antibiotics.</text>
</comment>
<evidence type="ECO:0000256" key="3">
    <source>
        <dbReference type="ARBA" id="ARBA00004924"/>
    </source>
</evidence>
<evidence type="ECO:0000256" key="4">
    <source>
        <dbReference type="ARBA" id="ARBA00008519"/>
    </source>
</evidence>
<reference evidence="11 12" key="1">
    <citation type="submission" date="2018-06" db="EMBL/GenBank/DDBJ databases">
        <title>Genomic Encyclopedia of Archaeal and Bacterial Type Strains, Phase II (KMG-II): from individual species to whole genera.</title>
        <authorList>
            <person name="Goeker M."/>
        </authorList>
    </citation>
    <scope>NUCLEOTIDE SEQUENCE [LARGE SCALE GENOMIC DNA]</scope>
    <source>
        <strain evidence="11 12">ATCC BAA-1881</strain>
    </source>
</reference>
<evidence type="ECO:0000256" key="9">
    <source>
        <dbReference type="ARBA" id="ARBA00022898"/>
    </source>
</evidence>
<comment type="caution">
    <text evidence="11">The sequence shown here is derived from an EMBL/GenBank/DDBJ whole genome shotgun (WGS) entry which is preliminary data.</text>
</comment>
<dbReference type="EC" id="2.5.1.140" evidence="6"/>